<evidence type="ECO:0000313" key="3">
    <source>
        <dbReference type="Proteomes" id="UP001430193"/>
    </source>
</evidence>
<gene>
    <name evidence="2" type="ORF">ISS99_08595</name>
</gene>
<evidence type="ECO:0000313" key="2">
    <source>
        <dbReference type="EMBL" id="MBM7129581.1"/>
    </source>
</evidence>
<dbReference type="PANTHER" id="PTHR22893:SF91">
    <property type="entry name" value="NADPH DEHYDROGENASE 2-RELATED"/>
    <property type="match status" value="1"/>
</dbReference>
<dbReference type="SUPFAM" id="SSF51395">
    <property type="entry name" value="FMN-linked oxidoreductases"/>
    <property type="match status" value="1"/>
</dbReference>
<evidence type="ECO:0000259" key="1">
    <source>
        <dbReference type="Pfam" id="PF00724"/>
    </source>
</evidence>
<dbReference type="InterPro" id="IPR013785">
    <property type="entry name" value="Aldolase_TIM"/>
</dbReference>
<dbReference type="RefSeq" id="WP_204631199.1">
    <property type="nucleotide sequence ID" value="NZ_BSOC01000003.1"/>
</dbReference>
<dbReference type="PANTHER" id="PTHR22893">
    <property type="entry name" value="NADH OXIDOREDUCTASE-RELATED"/>
    <property type="match status" value="1"/>
</dbReference>
<feature type="domain" description="NADH:flavin oxidoreductase/NADH oxidase N-terminal" evidence="1">
    <location>
        <begin position="8"/>
        <end position="345"/>
    </location>
</feature>
<organism evidence="2 3">
    <name type="scientific">Dyella mobilis</name>
    <dbReference type="NCBI Taxonomy" id="1849582"/>
    <lineage>
        <taxon>Bacteria</taxon>
        <taxon>Pseudomonadati</taxon>
        <taxon>Pseudomonadota</taxon>
        <taxon>Gammaproteobacteria</taxon>
        <taxon>Lysobacterales</taxon>
        <taxon>Rhodanobacteraceae</taxon>
        <taxon>Dyella</taxon>
    </lineage>
</organism>
<sequence>MRNDIDPLFQPYTLGTLQLPNRIVMPPMTRSRASQPGDEPNDLMARYYAQRASAGLIVSEGTWVSPLGKGYAWTPGIYTPAQVAGWRKVTQAVHDAGGRIFAQLWHVGRLSHTSLLDGRAPVSPSAIQAEGVNVFVAESDGQPGFVQASQPHALQIDDIHALVDDFRQAARNAMAAGFDGMELHAANGYLVNQFIDSNANNRTDEYGGSLENRLRFLAEVTQAMIEGTGDKGRVGIRLAPLTTLNGCADADPQTTYIAAAELLGKLGVAYIHIAEADWEDAPHMPATFKRKLREVYPGALIYAGKYTAERARSALNEGWADLVAFGRPFVANPDLPERLRINAPLNVHDRNTLFGGDARGLTDYPAMAVFMP</sequence>
<dbReference type="CDD" id="cd02933">
    <property type="entry name" value="OYE_like_FMN"/>
    <property type="match status" value="1"/>
</dbReference>
<proteinExistence type="predicted"/>
<comment type="caution">
    <text evidence="2">The sequence shown here is derived from an EMBL/GenBank/DDBJ whole genome shotgun (WGS) entry which is preliminary data.</text>
</comment>
<dbReference type="Proteomes" id="UP001430193">
    <property type="component" value="Unassembled WGS sequence"/>
</dbReference>
<accession>A0ABS2KEH0</accession>
<dbReference type="InterPro" id="IPR001155">
    <property type="entry name" value="OxRdtase_FMN_N"/>
</dbReference>
<keyword evidence="3" id="KW-1185">Reference proteome</keyword>
<dbReference type="Pfam" id="PF00724">
    <property type="entry name" value="Oxidored_FMN"/>
    <property type="match status" value="1"/>
</dbReference>
<dbReference type="EMBL" id="JADIKF010000038">
    <property type="protein sequence ID" value="MBM7129581.1"/>
    <property type="molecule type" value="Genomic_DNA"/>
</dbReference>
<dbReference type="InterPro" id="IPR045247">
    <property type="entry name" value="Oye-like"/>
</dbReference>
<dbReference type="Gene3D" id="3.20.20.70">
    <property type="entry name" value="Aldolase class I"/>
    <property type="match status" value="1"/>
</dbReference>
<protein>
    <submittedName>
        <fullName evidence="2">Alkene reductase</fullName>
    </submittedName>
</protein>
<name>A0ABS2KEH0_9GAMM</name>
<reference evidence="2" key="1">
    <citation type="submission" date="2020-10" db="EMBL/GenBank/DDBJ databases">
        <title>Phylogeny of dyella-like bacteria.</title>
        <authorList>
            <person name="Fu J."/>
        </authorList>
    </citation>
    <scope>NUCLEOTIDE SEQUENCE</scope>
    <source>
        <strain evidence="2">DHON07</strain>
    </source>
</reference>